<comment type="caution">
    <text evidence="1">The sequence shown here is derived from an EMBL/GenBank/DDBJ whole genome shotgun (WGS) entry which is preliminary data.</text>
</comment>
<protein>
    <submittedName>
        <fullName evidence="1">Uncharacterized protein</fullName>
    </submittedName>
</protein>
<gene>
    <name evidence="1" type="ORF">OS493_026498</name>
</gene>
<evidence type="ECO:0000313" key="2">
    <source>
        <dbReference type="Proteomes" id="UP001163046"/>
    </source>
</evidence>
<accession>A0A9X0CJA5</accession>
<evidence type="ECO:0000313" key="1">
    <source>
        <dbReference type="EMBL" id="KAJ7356119.1"/>
    </source>
</evidence>
<dbReference type="EMBL" id="MU827324">
    <property type="protein sequence ID" value="KAJ7356119.1"/>
    <property type="molecule type" value="Genomic_DNA"/>
</dbReference>
<dbReference type="AlphaFoldDB" id="A0A9X0CJA5"/>
<name>A0A9X0CJA5_9CNID</name>
<organism evidence="1 2">
    <name type="scientific">Desmophyllum pertusum</name>
    <dbReference type="NCBI Taxonomy" id="174260"/>
    <lineage>
        <taxon>Eukaryota</taxon>
        <taxon>Metazoa</taxon>
        <taxon>Cnidaria</taxon>
        <taxon>Anthozoa</taxon>
        <taxon>Hexacorallia</taxon>
        <taxon>Scleractinia</taxon>
        <taxon>Caryophylliina</taxon>
        <taxon>Caryophylliidae</taxon>
        <taxon>Desmophyllum</taxon>
    </lineage>
</organism>
<keyword evidence="2" id="KW-1185">Reference proteome</keyword>
<reference evidence="1" key="1">
    <citation type="submission" date="2023-01" db="EMBL/GenBank/DDBJ databases">
        <title>Genome assembly of the deep-sea coral Lophelia pertusa.</title>
        <authorList>
            <person name="Herrera S."/>
            <person name="Cordes E."/>
        </authorList>
    </citation>
    <scope>NUCLEOTIDE SEQUENCE</scope>
    <source>
        <strain evidence="1">USNM1676648</strain>
        <tissue evidence="1">Polyp</tissue>
    </source>
</reference>
<dbReference type="Proteomes" id="UP001163046">
    <property type="component" value="Unassembled WGS sequence"/>
</dbReference>
<dbReference type="OrthoDB" id="5985483at2759"/>
<sequence length="82" mass="9098">MSVTLCSKLIRSSNLLFYHLEHANSTQPLNTTRSSQVTVINSTENNQTLSADQKVQVEVIKLATPSAEEKLEHNLEDPDSDS</sequence>
<proteinExistence type="predicted"/>